<dbReference type="Proteomes" id="UP000323324">
    <property type="component" value="Unassembled WGS sequence"/>
</dbReference>
<name>A0A8H2QIV1_9FLAO</name>
<organism evidence="1 2">
    <name type="scientific">Bizionia saleffrena</name>
    <dbReference type="NCBI Taxonomy" id="291189"/>
    <lineage>
        <taxon>Bacteria</taxon>
        <taxon>Pseudomonadati</taxon>
        <taxon>Bacteroidota</taxon>
        <taxon>Flavobacteriia</taxon>
        <taxon>Flavobacteriales</taxon>
        <taxon>Flavobacteriaceae</taxon>
        <taxon>Bizionia</taxon>
    </lineage>
</organism>
<keyword evidence="2" id="KW-1185">Reference proteome</keyword>
<gene>
    <name evidence="1" type="ORF">ES676_10935</name>
</gene>
<accession>A0A8H2QIV1</accession>
<reference evidence="1 2" key="1">
    <citation type="submission" date="2019-08" db="EMBL/GenBank/DDBJ databases">
        <title>Genomes of Antarctic Bizionia species.</title>
        <authorList>
            <person name="Bowman J.P."/>
        </authorList>
    </citation>
    <scope>NUCLEOTIDE SEQUENCE [LARGE SCALE GENOMIC DNA]</scope>
    <source>
        <strain evidence="1 2">HFD</strain>
    </source>
</reference>
<proteinExistence type="predicted"/>
<comment type="caution">
    <text evidence="1">The sequence shown here is derived from an EMBL/GenBank/DDBJ whole genome shotgun (WGS) entry which is preliminary data.</text>
</comment>
<evidence type="ECO:0000313" key="1">
    <source>
        <dbReference type="EMBL" id="TYB72679.1"/>
    </source>
</evidence>
<dbReference type="AlphaFoldDB" id="A0A8H2QIV1"/>
<sequence length="239" mass="27107">MSKQYETGHAKNVANLQKLIEQVTVYTEYNPSVVNLTIASLNTLYSTALTVLTEIKEKRNDNKYAIHNRQEIYENLKPLSTRIINQLDILDLSKGTLDQAKSINYLIQGYSKKKPVDNNETLEESRTISTSRQSYTQLADNFSKLLQLLTSVPSYTPNVAELTITSLNEYYEALITSTQKVDQTEAEFNAKLIERNSILYADSTGVYAIAQNVKKYVKSVYGAISAEYTRVARIKFTVF</sequence>
<dbReference type="EMBL" id="VSKM01000010">
    <property type="protein sequence ID" value="TYB72679.1"/>
    <property type="molecule type" value="Genomic_DNA"/>
</dbReference>
<protein>
    <submittedName>
        <fullName evidence="1">Uncharacterized protein</fullName>
    </submittedName>
</protein>
<evidence type="ECO:0000313" key="2">
    <source>
        <dbReference type="Proteomes" id="UP000323324"/>
    </source>
</evidence>
<dbReference type="RefSeq" id="WP_148370367.1">
    <property type="nucleotide sequence ID" value="NZ_VSKM01000010.1"/>
</dbReference>